<protein>
    <submittedName>
        <fullName evidence="1">Uncharacterized protein</fullName>
    </submittedName>
</protein>
<dbReference type="EMBL" id="PCSQ01000093">
    <property type="protein sequence ID" value="PIP52072.1"/>
    <property type="molecule type" value="Genomic_DNA"/>
</dbReference>
<comment type="caution">
    <text evidence="1">The sequence shown here is derived from an EMBL/GenBank/DDBJ whole genome shotgun (WGS) entry which is preliminary data.</text>
</comment>
<evidence type="ECO:0000313" key="1">
    <source>
        <dbReference type="EMBL" id="PIP52072.1"/>
    </source>
</evidence>
<gene>
    <name evidence="1" type="ORF">COX09_03590</name>
</gene>
<proteinExistence type="predicted"/>
<dbReference type="AlphaFoldDB" id="A0A2H0B341"/>
<evidence type="ECO:0000313" key="2">
    <source>
        <dbReference type="Proteomes" id="UP000231081"/>
    </source>
</evidence>
<reference evidence="1 2" key="1">
    <citation type="submission" date="2017-09" db="EMBL/GenBank/DDBJ databases">
        <title>Depth-based differentiation of microbial function through sediment-hosted aquifers and enrichment of novel symbionts in the deep terrestrial subsurface.</title>
        <authorList>
            <person name="Probst A.J."/>
            <person name="Ladd B."/>
            <person name="Jarett J.K."/>
            <person name="Geller-Mcgrath D.E."/>
            <person name="Sieber C.M."/>
            <person name="Emerson J.B."/>
            <person name="Anantharaman K."/>
            <person name="Thomas B.C."/>
            <person name="Malmstrom R."/>
            <person name="Stieglmeier M."/>
            <person name="Klingl A."/>
            <person name="Woyke T."/>
            <person name="Ryan C.M."/>
            <person name="Banfield J.F."/>
        </authorList>
    </citation>
    <scope>NUCLEOTIDE SEQUENCE [LARGE SCALE GENOMIC DNA]</scope>
    <source>
        <strain evidence="1">CG23_combo_of_CG06-09_8_20_14_all_47_9</strain>
    </source>
</reference>
<accession>A0A2H0B341</accession>
<name>A0A2H0B341_9BACT</name>
<organism evidence="1 2">
    <name type="scientific">Candidatus Beckwithbacteria bacterium CG23_combo_of_CG06-09_8_20_14_all_47_9</name>
    <dbReference type="NCBI Taxonomy" id="1974498"/>
    <lineage>
        <taxon>Bacteria</taxon>
        <taxon>Candidatus Beckwithiibacteriota</taxon>
    </lineage>
</organism>
<dbReference type="Proteomes" id="UP000231081">
    <property type="component" value="Unassembled WGS sequence"/>
</dbReference>
<sequence>MDQAVTTWNQRTTMEQMANIGAEIGRTIKWKPKEKDYAQLAFFRALELLQQTKNDPKNRSKLSELCRLYELLVDWWLGNPVYQSDDQSWEKYFYAFNYTCRINLD</sequence>